<protein>
    <submittedName>
        <fullName evidence="5">Methyltransferase domain-containing protein</fullName>
    </submittedName>
</protein>
<evidence type="ECO:0000256" key="1">
    <source>
        <dbReference type="ARBA" id="ARBA00022553"/>
    </source>
</evidence>
<evidence type="ECO:0000256" key="2">
    <source>
        <dbReference type="ARBA" id="ARBA00022603"/>
    </source>
</evidence>
<accession>A0ABR6VLE0</accession>
<dbReference type="EMBL" id="JACOAF010000001">
    <property type="protein sequence ID" value="MBC3538079.1"/>
    <property type="molecule type" value="Genomic_DNA"/>
</dbReference>
<evidence type="ECO:0000256" key="3">
    <source>
        <dbReference type="ARBA" id="ARBA00022679"/>
    </source>
</evidence>
<dbReference type="GO" id="GO:0008168">
    <property type="term" value="F:methyltransferase activity"/>
    <property type="evidence" value="ECO:0007669"/>
    <property type="project" value="UniProtKB-KW"/>
</dbReference>
<dbReference type="CDD" id="cd02440">
    <property type="entry name" value="AdoMet_MTases"/>
    <property type="match status" value="1"/>
</dbReference>
<dbReference type="PANTHER" id="PTHR32183">
    <property type="match status" value="1"/>
</dbReference>
<dbReference type="Gene3D" id="3.40.50.150">
    <property type="entry name" value="Vaccinia Virus protein VP39"/>
    <property type="match status" value="1"/>
</dbReference>
<keyword evidence="5" id="KW-0378">Hydrolase</keyword>
<gene>
    <name evidence="5" type="ORF">H7U12_00200</name>
</gene>
<keyword evidence="4" id="KW-0949">S-adenosyl-L-methionine</keyword>
<reference evidence="5 6" key="1">
    <citation type="journal article" date="2019" name="Int. J. Syst. Evol. Microbiol.">
        <title>Rufibacter sediminis sp. nov., isolated from freshwater lake sediment.</title>
        <authorList>
            <person name="Qu J.H."/>
            <person name="Zhang L.J."/>
            <person name="Fu Y.H."/>
            <person name="Li H.F."/>
        </authorList>
    </citation>
    <scope>NUCLEOTIDE SEQUENCE [LARGE SCALE GENOMIC DNA]</scope>
    <source>
        <strain evidence="5 6">H-1</strain>
    </source>
</reference>
<name>A0ABR6VLE0_9BACT</name>
<dbReference type="InterPro" id="IPR008854">
    <property type="entry name" value="TPMT"/>
</dbReference>
<keyword evidence="6" id="KW-1185">Reference proteome</keyword>
<evidence type="ECO:0000256" key="4">
    <source>
        <dbReference type="ARBA" id="ARBA00022691"/>
    </source>
</evidence>
<dbReference type="PANTHER" id="PTHR32183:SF6">
    <property type="entry name" value="CYSTEINE SULFINATE DESULFINASE_CYSTEINE DESULFURASE AND RELATED ENZYMES"/>
    <property type="match status" value="1"/>
</dbReference>
<dbReference type="GO" id="GO:0016787">
    <property type="term" value="F:hydrolase activity"/>
    <property type="evidence" value="ECO:0007669"/>
    <property type="project" value="UniProtKB-KW"/>
</dbReference>
<keyword evidence="1" id="KW-0597">Phosphoprotein</keyword>
<dbReference type="InterPro" id="IPR029063">
    <property type="entry name" value="SAM-dependent_MTases_sf"/>
</dbReference>
<organism evidence="5 6">
    <name type="scientific">Rufibacter sediminis</name>
    <dbReference type="NCBI Taxonomy" id="2762756"/>
    <lineage>
        <taxon>Bacteria</taxon>
        <taxon>Pseudomonadati</taxon>
        <taxon>Bacteroidota</taxon>
        <taxon>Cytophagia</taxon>
        <taxon>Cytophagales</taxon>
        <taxon>Hymenobacteraceae</taxon>
        <taxon>Rufibacter</taxon>
    </lineage>
</organism>
<dbReference type="Pfam" id="PF05724">
    <property type="entry name" value="TPMT"/>
    <property type="match status" value="1"/>
</dbReference>
<evidence type="ECO:0000313" key="6">
    <source>
        <dbReference type="Proteomes" id="UP000659698"/>
    </source>
</evidence>
<dbReference type="GO" id="GO:0032259">
    <property type="term" value="P:methylation"/>
    <property type="evidence" value="ECO:0007669"/>
    <property type="project" value="UniProtKB-KW"/>
</dbReference>
<sequence length="205" mass="24054">MSEKDNLNQQYWQQRYEQNRTEWDVGGITPPLKSYIDQLPEKELSILVPGGGNGYEAEYLHQNGFTNVYLLDIAAAPLQNFQERLPMFPRHHLLQEDFFSLTAQQYDLVLEQTFFCALPRDLRAHYARQMFDLLKPNGKLAGVLFSVEFEKEGPPFGGSALEYQAYFEPYFEFLRFEPCQNSVKPRQGRELFIELQRRSRPQFIA</sequence>
<dbReference type="SUPFAM" id="SSF53335">
    <property type="entry name" value="S-adenosyl-L-methionine-dependent methyltransferases"/>
    <property type="match status" value="1"/>
</dbReference>
<keyword evidence="2 5" id="KW-0489">Methyltransferase</keyword>
<dbReference type="PROSITE" id="PS51585">
    <property type="entry name" value="SAM_MT_TPMT"/>
    <property type="match status" value="1"/>
</dbReference>
<evidence type="ECO:0000313" key="5">
    <source>
        <dbReference type="EMBL" id="MBC3538079.1"/>
    </source>
</evidence>
<keyword evidence="3" id="KW-0808">Transferase</keyword>
<dbReference type="RefSeq" id="WP_186631116.1">
    <property type="nucleotide sequence ID" value="NZ_JACOAF010000001.1"/>
</dbReference>
<dbReference type="Proteomes" id="UP000659698">
    <property type="component" value="Unassembled WGS sequence"/>
</dbReference>
<comment type="caution">
    <text evidence="5">The sequence shown here is derived from an EMBL/GenBank/DDBJ whole genome shotgun (WGS) entry which is preliminary data.</text>
</comment>
<proteinExistence type="predicted"/>